<feature type="domain" description="Fibronectin type-III" evidence="15">
    <location>
        <begin position="294"/>
        <end position="399"/>
    </location>
</feature>
<dbReference type="InterPro" id="IPR029021">
    <property type="entry name" value="Prot-tyrosine_phosphatase-like"/>
</dbReference>
<dbReference type="FunFam" id="3.90.190.10:FF:000102">
    <property type="entry name" value="Receptor-type tyrosine-protein phosphatase"/>
    <property type="match status" value="2"/>
</dbReference>
<dbReference type="SMART" id="SM00404">
    <property type="entry name" value="PTPc_motif"/>
    <property type="match status" value="2"/>
</dbReference>
<dbReference type="PROSITE" id="PS00383">
    <property type="entry name" value="TYR_PHOSPHATASE_1"/>
    <property type="match status" value="1"/>
</dbReference>
<dbReference type="CDD" id="cd00063">
    <property type="entry name" value="FN3"/>
    <property type="match status" value="1"/>
</dbReference>
<proteinExistence type="inferred from homology"/>
<dbReference type="InterPro" id="IPR000387">
    <property type="entry name" value="Tyr_Pase_dom"/>
</dbReference>
<keyword evidence="6" id="KW-0378">Hydrolase</keyword>
<dbReference type="PANTHER" id="PTHR19134:SF562">
    <property type="entry name" value="PROTEIN-TYROSINE-PHOSPHATASE"/>
    <property type="match status" value="1"/>
</dbReference>
<feature type="domain" description="Tyrosine specific protein phosphatases" evidence="14">
    <location>
        <begin position="1111"/>
        <end position="1191"/>
    </location>
</feature>
<dbReference type="PROSITE" id="PS50853">
    <property type="entry name" value="FN3"/>
    <property type="match status" value="1"/>
</dbReference>
<dbReference type="SMART" id="SM00194">
    <property type="entry name" value="PTPc"/>
    <property type="match status" value="2"/>
</dbReference>
<dbReference type="EMBL" id="JAODUP010001220">
    <property type="protein sequence ID" value="KAK2140876.1"/>
    <property type="molecule type" value="Genomic_DNA"/>
</dbReference>
<comment type="similarity">
    <text evidence="2">Belongs to the protein-tyrosine phosphatase family.</text>
</comment>
<evidence type="ECO:0000259" key="14">
    <source>
        <dbReference type="PROSITE" id="PS50056"/>
    </source>
</evidence>
<dbReference type="InterPro" id="IPR000242">
    <property type="entry name" value="PTP_cat"/>
</dbReference>
<dbReference type="InterPro" id="IPR003961">
    <property type="entry name" value="FN3_dom"/>
</dbReference>
<dbReference type="SUPFAM" id="SSF49785">
    <property type="entry name" value="Galactose-binding domain-like"/>
    <property type="match status" value="1"/>
</dbReference>
<evidence type="ECO:0000313" key="16">
    <source>
        <dbReference type="EMBL" id="KAK2140876.1"/>
    </source>
</evidence>
<evidence type="ECO:0000256" key="10">
    <source>
        <dbReference type="ARBA" id="ARBA00023157"/>
    </source>
</evidence>
<dbReference type="PRINTS" id="PR00700">
    <property type="entry name" value="PRTYPHPHTASE"/>
</dbReference>
<dbReference type="PANTHER" id="PTHR19134">
    <property type="entry name" value="RECEPTOR-TYPE TYROSINE-PROTEIN PHOSPHATASE"/>
    <property type="match status" value="1"/>
</dbReference>
<evidence type="ECO:0000313" key="17">
    <source>
        <dbReference type="Proteomes" id="UP001208570"/>
    </source>
</evidence>
<dbReference type="Pfam" id="PF22633">
    <property type="entry name" value="F5_F8_type_C_2"/>
    <property type="match status" value="1"/>
</dbReference>
<dbReference type="PROSITE" id="PS50055">
    <property type="entry name" value="TYR_PHOSPHATASE_PTP"/>
    <property type="match status" value="2"/>
</dbReference>
<keyword evidence="9" id="KW-0472">Membrane</keyword>
<dbReference type="SUPFAM" id="SSF52799">
    <property type="entry name" value="(Phosphotyrosine protein) phosphatases II"/>
    <property type="match status" value="2"/>
</dbReference>
<sequence length="1234" mass="141446">MDRLHSLLVLLALLRNTISEYCIQDKDEGCRFECHCADDNDCGGGTCPGGCDKAALGYNWGGPGNVGLNKEANMTVSREEQNTKYPPTAALDGQIVLRSFNNLCAHPSNNGTSPAEWWTDLGDIYKIYNVTIYGRTDCCRWRLQSFNLTIYNTSDDEMLCAYHKNIIRTHDTITCNEPVIGRYVHFKRVGGRDIHVTALCEVVLIGHKVYDCSKCSSGVICDDVIGCRECVASYQPECKPECRLGSYGINCNERCGNCTTDNTCDKVNGHCRDGCQMWWTDDKCKTYIDKPAFANESTQAFSRTSNSAKVQWERLHSLSANLSKFYGYVVVYKENNKTNYTEVVSITQNSSNNFFVFDIKNLNYNTIYDIQVRPYRVMNGKKDFGSFYQIIQVKTTCIAPMIPSIWNVTATITDANHIPNLTIHYQNIVELIPNCDEITNVSLHYKMATINQPSQIDLNLSNNKYTIKPKEEGKYEIWITVTNNEGYSSDSEKYAINIKKGGLVESKSSRSIIIPATVSMIVIVAVTASIIVFILWKRRKGSTSEQQRVKKRFINESFRKEPGERNSLGSVELNDDACNETAQQTVEPTVSSSDDDITSPNEIELRRVKPVVPEECLYANSAVNIAHFEGYLTNRKRKIKGLYKEYELLPQTDLRRCQVAITDENKEKNRFRNIYAYDDTRVLLEVVDNNNGDYINASYITGYNKPKEYIATQGPRRNTLVDFWRMVWQENSNCIVMVANVSEMGKKKVEPYWCETVGKSRALGDFIVKAEELESSADYDTRIMTLKKENQQRTVHHFHFKTWEDKSKPKYGPHTLLAFMDRVHSFDKHSKAPLIVHCSAGVGRTGTFIALDILQQMAVKDKTVDINTCVDRLRRERMLMVQTKEQYLFLHDVVVEFIKYMDTSHHCNGFIEQFASVCDKEPDPEIKSLLEKEFKKLSNLRHPINNCDKSGLNEDNIKKNRNLEIVPDDSERLFINGRNGNYINAVSVDSFAAHNSVIVTQMPLPHSVGDFWKLVMEENCRAIVMLNQLDGSDPTCIQYWPEEINSKKTFDQTEVELLTVDTESTSDYLIKRDLRVTEIKRKTLIPPQVMSIRHFQLTSWPNGQQLPPQRKHLLRLMEQLQRWEQHQKKEVSGKWKILVHCIDGGSHSGMFCGASFLLDRMKVEQNVNAFLAVRSVSRFRPQFFTKKAEYQFLYQMAIEKLTESNEYVNFRLQDKCYAMSLSHYTLPVVGYLIK</sequence>
<dbReference type="Gene3D" id="2.60.40.10">
    <property type="entry name" value="Immunoglobulins"/>
    <property type="match status" value="1"/>
</dbReference>
<dbReference type="Gene3D" id="3.90.190.10">
    <property type="entry name" value="Protein tyrosine phosphatase superfamily"/>
    <property type="match status" value="2"/>
</dbReference>
<name>A0AAD9MR84_9ANNE</name>
<comment type="catalytic activity">
    <reaction evidence="11">
        <text>O-phospho-L-tyrosyl-[protein] + H2O = L-tyrosyl-[protein] + phosphate</text>
        <dbReference type="Rhea" id="RHEA:10684"/>
        <dbReference type="Rhea" id="RHEA-COMP:10136"/>
        <dbReference type="Rhea" id="RHEA-COMP:20101"/>
        <dbReference type="ChEBI" id="CHEBI:15377"/>
        <dbReference type="ChEBI" id="CHEBI:43474"/>
        <dbReference type="ChEBI" id="CHEBI:46858"/>
        <dbReference type="ChEBI" id="CHEBI:61978"/>
        <dbReference type="EC" id="3.1.3.48"/>
    </reaction>
</comment>
<comment type="subcellular location">
    <subcellularLocation>
        <location evidence="1">Membrane</location>
        <topology evidence="1">Single-pass membrane protein</topology>
    </subcellularLocation>
</comment>
<evidence type="ECO:0000256" key="6">
    <source>
        <dbReference type="ARBA" id="ARBA00022801"/>
    </source>
</evidence>
<keyword evidence="7" id="KW-0106">Calcium</keyword>
<dbReference type="InterPro" id="IPR016130">
    <property type="entry name" value="Tyr_Pase_AS"/>
</dbReference>
<protein>
    <recommendedName>
        <fullName evidence="3">protein-tyrosine-phosphatase</fullName>
        <ecNumber evidence="3">3.1.3.48</ecNumber>
    </recommendedName>
</protein>
<dbReference type="SMART" id="SM00607">
    <property type="entry name" value="FTP"/>
    <property type="match status" value="1"/>
</dbReference>
<dbReference type="GO" id="GO:0004725">
    <property type="term" value="F:protein tyrosine phosphatase activity"/>
    <property type="evidence" value="ECO:0007669"/>
    <property type="project" value="UniProtKB-EC"/>
</dbReference>
<dbReference type="SUPFAM" id="SSF49265">
    <property type="entry name" value="Fibronectin type III"/>
    <property type="match status" value="1"/>
</dbReference>
<evidence type="ECO:0000259" key="13">
    <source>
        <dbReference type="PROSITE" id="PS50055"/>
    </source>
</evidence>
<keyword evidence="17" id="KW-1185">Reference proteome</keyword>
<dbReference type="Pfam" id="PF00102">
    <property type="entry name" value="Y_phosphatase"/>
    <property type="match status" value="2"/>
</dbReference>
<dbReference type="GO" id="GO:0016020">
    <property type="term" value="C:membrane"/>
    <property type="evidence" value="ECO:0007669"/>
    <property type="project" value="UniProtKB-SubCell"/>
</dbReference>
<dbReference type="Gene3D" id="2.60.120.260">
    <property type="entry name" value="Galactose-binding domain-like"/>
    <property type="match status" value="1"/>
</dbReference>
<dbReference type="EC" id="3.1.3.48" evidence="3"/>
<evidence type="ECO:0000256" key="5">
    <source>
        <dbReference type="ARBA" id="ARBA00022729"/>
    </source>
</evidence>
<accession>A0AAD9MR84</accession>
<feature type="domain" description="Tyrosine-protein phosphatase" evidence="13">
    <location>
        <begin position="930"/>
        <end position="1200"/>
    </location>
</feature>
<dbReference type="PROSITE" id="PS50056">
    <property type="entry name" value="TYR_PHOSPHATASE_2"/>
    <property type="match status" value="2"/>
</dbReference>
<evidence type="ECO:0000259" key="15">
    <source>
        <dbReference type="PROSITE" id="PS50853"/>
    </source>
</evidence>
<evidence type="ECO:0000256" key="8">
    <source>
        <dbReference type="ARBA" id="ARBA00022912"/>
    </source>
</evidence>
<organism evidence="16 17">
    <name type="scientific">Paralvinella palmiformis</name>
    <dbReference type="NCBI Taxonomy" id="53620"/>
    <lineage>
        <taxon>Eukaryota</taxon>
        <taxon>Metazoa</taxon>
        <taxon>Spiralia</taxon>
        <taxon>Lophotrochozoa</taxon>
        <taxon>Annelida</taxon>
        <taxon>Polychaeta</taxon>
        <taxon>Sedentaria</taxon>
        <taxon>Canalipalpata</taxon>
        <taxon>Terebellida</taxon>
        <taxon>Terebelliformia</taxon>
        <taxon>Alvinellidae</taxon>
        <taxon>Paralvinella</taxon>
    </lineage>
</organism>
<dbReference type="InterPro" id="IPR036116">
    <property type="entry name" value="FN3_sf"/>
</dbReference>
<feature type="domain" description="Tyrosine specific protein phosphatases" evidence="14">
    <location>
        <begin position="817"/>
        <end position="888"/>
    </location>
</feature>
<dbReference type="InterPro" id="IPR006585">
    <property type="entry name" value="FTP1"/>
</dbReference>
<keyword evidence="5 12" id="KW-0732">Signal</keyword>
<dbReference type="CDD" id="cd00047">
    <property type="entry name" value="PTPc"/>
    <property type="match status" value="1"/>
</dbReference>
<evidence type="ECO:0000256" key="9">
    <source>
        <dbReference type="ARBA" id="ARBA00023136"/>
    </source>
</evidence>
<comment type="caution">
    <text evidence="16">The sequence shown here is derived from an EMBL/GenBank/DDBJ whole genome shotgun (WGS) entry which is preliminary data.</text>
</comment>
<evidence type="ECO:0000256" key="3">
    <source>
        <dbReference type="ARBA" id="ARBA00013064"/>
    </source>
</evidence>
<evidence type="ECO:0000256" key="7">
    <source>
        <dbReference type="ARBA" id="ARBA00022837"/>
    </source>
</evidence>
<keyword evidence="8" id="KW-0904">Protein phosphatase</keyword>
<feature type="chain" id="PRO_5041901687" description="protein-tyrosine-phosphatase" evidence="12">
    <location>
        <begin position="20"/>
        <end position="1234"/>
    </location>
</feature>
<dbReference type="Proteomes" id="UP001208570">
    <property type="component" value="Unassembled WGS sequence"/>
</dbReference>
<evidence type="ECO:0000256" key="2">
    <source>
        <dbReference type="ARBA" id="ARBA00009580"/>
    </source>
</evidence>
<keyword evidence="4" id="KW-0479">Metal-binding</keyword>
<evidence type="ECO:0000256" key="11">
    <source>
        <dbReference type="ARBA" id="ARBA00051722"/>
    </source>
</evidence>
<dbReference type="InterPro" id="IPR050348">
    <property type="entry name" value="Protein-Tyr_Phosphatase"/>
</dbReference>
<dbReference type="GO" id="GO:0046872">
    <property type="term" value="F:metal ion binding"/>
    <property type="evidence" value="ECO:0007669"/>
    <property type="project" value="UniProtKB-KW"/>
</dbReference>
<dbReference type="InterPro" id="IPR013783">
    <property type="entry name" value="Ig-like_fold"/>
</dbReference>
<dbReference type="AlphaFoldDB" id="A0AAD9MR84"/>
<keyword evidence="10" id="KW-1015">Disulfide bond</keyword>
<evidence type="ECO:0000256" key="12">
    <source>
        <dbReference type="SAM" id="SignalP"/>
    </source>
</evidence>
<dbReference type="InterPro" id="IPR003595">
    <property type="entry name" value="Tyr_Pase_cat"/>
</dbReference>
<reference evidence="16" key="1">
    <citation type="journal article" date="2023" name="Mol. Biol. Evol.">
        <title>Third-Generation Sequencing Reveals the Adaptive Role of the Epigenome in Three Deep-Sea Polychaetes.</title>
        <authorList>
            <person name="Perez M."/>
            <person name="Aroh O."/>
            <person name="Sun Y."/>
            <person name="Lan Y."/>
            <person name="Juniper S.K."/>
            <person name="Young C.R."/>
            <person name="Angers B."/>
            <person name="Qian P.Y."/>
        </authorList>
    </citation>
    <scope>NUCLEOTIDE SEQUENCE</scope>
    <source>
        <strain evidence="16">P08H-3</strain>
    </source>
</reference>
<feature type="signal peptide" evidence="12">
    <location>
        <begin position="1"/>
        <end position="19"/>
    </location>
</feature>
<evidence type="ECO:0000256" key="1">
    <source>
        <dbReference type="ARBA" id="ARBA00004167"/>
    </source>
</evidence>
<dbReference type="InterPro" id="IPR008979">
    <property type="entry name" value="Galactose-bd-like_sf"/>
</dbReference>
<feature type="domain" description="Tyrosine-protein phosphatase" evidence="13">
    <location>
        <begin position="642"/>
        <end position="897"/>
    </location>
</feature>
<gene>
    <name evidence="16" type="ORF">LSH36_1220g00072</name>
</gene>
<evidence type="ECO:0000256" key="4">
    <source>
        <dbReference type="ARBA" id="ARBA00022723"/>
    </source>
</evidence>